<reference evidence="3 4" key="1">
    <citation type="submission" date="2023-12" db="EMBL/GenBank/DDBJ databases">
        <title>Denitrificimonas halotolerans sp. nov.,a novel species isolated from landfill leachate.</title>
        <authorList>
            <person name="Wang S."/>
        </authorList>
    </citation>
    <scope>NUCLEOTIDE SEQUENCE [LARGE SCALE GENOMIC DNA]</scope>
    <source>
        <strain evidence="3 4">JX-1</strain>
    </source>
</reference>
<dbReference type="InterPro" id="IPR025218">
    <property type="entry name" value="DUF4426"/>
</dbReference>
<name>A0ABU5GT20_9GAMM</name>
<keyword evidence="1" id="KW-0732">Signal</keyword>
<evidence type="ECO:0000256" key="1">
    <source>
        <dbReference type="SAM" id="SignalP"/>
    </source>
</evidence>
<evidence type="ECO:0000313" key="3">
    <source>
        <dbReference type="EMBL" id="MDY7219762.1"/>
    </source>
</evidence>
<dbReference type="EMBL" id="JAXIVU010000012">
    <property type="protein sequence ID" value="MDY7219762.1"/>
    <property type="molecule type" value="Genomic_DNA"/>
</dbReference>
<proteinExistence type="predicted"/>
<evidence type="ECO:0000313" key="4">
    <source>
        <dbReference type="Proteomes" id="UP001294570"/>
    </source>
</evidence>
<dbReference type="Gene3D" id="2.60.40.3340">
    <property type="entry name" value="Domain of unknown function DUF4426"/>
    <property type="match status" value="1"/>
</dbReference>
<evidence type="ECO:0000259" key="2">
    <source>
        <dbReference type="Pfam" id="PF14467"/>
    </source>
</evidence>
<feature type="domain" description="DUF4426" evidence="2">
    <location>
        <begin position="25"/>
        <end position="140"/>
    </location>
</feature>
<comment type="caution">
    <text evidence="3">The sequence shown here is derived from an EMBL/GenBank/DDBJ whole genome shotgun (WGS) entry which is preliminary data.</text>
</comment>
<feature type="chain" id="PRO_5045411795" evidence="1">
    <location>
        <begin position="20"/>
        <end position="141"/>
    </location>
</feature>
<feature type="signal peptide" evidence="1">
    <location>
        <begin position="1"/>
        <end position="19"/>
    </location>
</feature>
<keyword evidence="4" id="KW-1185">Reference proteome</keyword>
<sequence length="141" mass="15815">MRYLLALGLSFFLAFTAHAEVKRKHSYGELDVHYNIFSSTFLQPETARAVGLNRSKNQAVLNISMVKSGQGEKGSVTGGYKNLLGQDNELTFTEIDEGDAVYYLAQFTISSREVLIFDLQITDSKGQTHLLKFNQEVFPDL</sequence>
<dbReference type="Pfam" id="PF14467">
    <property type="entry name" value="DUF4426"/>
    <property type="match status" value="1"/>
</dbReference>
<organism evidence="3 4">
    <name type="scientific">Denitrificimonas halotolerans</name>
    <dbReference type="NCBI Taxonomy" id="3098930"/>
    <lineage>
        <taxon>Bacteria</taxon>
        <taxon>Pseudomonadati</taxon>
        <taxon>Pseudomonadota</taxon>
        <taxon>Gammaproteobacteria</taxon>
        <taxon>Pseudomonadales</taxon>
        <taxon>Pseudomonadaceae</taxon>
        <taxon>Denitrificimonas</taxon>
    </lineage>
</organism>
<gene>
    <name evidence="3" type="ORF">TOI97_09340</name>
</gene>
<accession>A0ABU5GT20</accession>
<dbReference type="RefSeq" id="WP_321553848.1">
    <property type="nucleotide sequence ID" value="NZ_JAXIVU010000012.1"/>
</dbReference>
<dbReference type="Proteomes" id="UP001294570">
    <property type="component" value="Unassembled WGS sequence"/>
</dbReference>
<protein>
    <submittedName>
        <fullName evidence="3">DUF4426 domain-containing protein</fullName>
    </submittedName>
</protein>